<name>A0A4C1VNW8_EUMVA</name>
<protein>
    <submittedName>
        <fullName evidence="2">Uncharacterized protein</fullName>
    </submittedName>
</protein>
<comment type="caution">
    <text evidence="2">The sequence shown here is derived from an EMBL/GenBank/DDBJ whole genome shotgun (WGS) entry which is preliminary data.</text>
</comment>
<feature type="region of interest" description="Disordered" evidence="1">
    <location>
        <begin position="42"/>
        <end position="89"/>
    </location>
</feature>
<accession>A0A4C1VNW8</accession>
<proteinExistence type="predicted"/>
<sequence>MKSVAVRVSARVQRRLRLNYSDEQRLPHHPPAAKLKVNNEMKTASGGREPRGTRKPFTVVGPNNSPCNETSLETVRPGDDSNEPPRRYHSYTRGRAMTTISTKTSRVRALIGVITAAATPTGNDRAARHELNVRAHQTVAATPRHVQRAARRAHHTNYHVQ</sequence>
<dbReference type="AlphaFoldDB" id="A0A4C1VNW8"/>
<evidence type="ECO:0000313" key="3">
    <source>
        <dbReference type="Proteomes" id="UP000299102"/>
    </source>
</evidence>
<feature type="compositionally biased region" description="Polar residues" evidence="1">
    <location>
        <begin position="61"/>
        <end position="73"/>
    </location>
</feature>
<dbReference type="Proteomes" id="UP000299102">
    <property type="component" value="Unassembled WGS sequence"/>
</dbReference>
<dbReference type="OrthoDB" id="10613666at2759"/>
<evidence type="ECO:0000313" key="2">
    <source>
        <dbReference type="EMBL" id="GBP39564.1"/>
    </source>
</evidence>
<dbReference type="EMBL" id="BGZK01000368">
    <property type="protein sequence ID" value="GBP39564.1"/>
    <property type="molecule type" value="Genomic_DNA"/>
</dbReference>
<organism evidence="2 3">
    <name type="scientific">Eumeta variegata</name>
    <name type="common">Bagworm moth</name>
    <name type="synonym">Eumeta japonica</name>
    <dbReference type="NCBI Taxonomy" id="151549"/>
    <lineage>
        <taxon>Eukaryota</taxon>
        <taxon>Metazoa</taxon>
        <taxon>Ecdysozoa</taxon>
        <taxon>Arthropoda</taxon>
        <taxon>Hexapoda</taxon>
        <taxon>Insecta</taxon>
        <taxon>Pterygota</taxon>
        <taxon>Neoptera</taxon>
        <taxon>Endopterygota</taxon>
        <taxon>Lepidoptera</taxon>
        <taxon>Glossata</taxon>
        <taxon>Ditrysia</taxon>
        <taxon>Tineoidea</taxon>
        <taxon>Psychidae</taxon>
        <taxon>Oiketicinae</taxon>
        <taxon>Eumeta</taxon>
    </lineage>
</organism>
<evidence type="ECO:0000256" key="1">
    <source>
        <dbReference type="SAM" id="MobiDB-lite"/>
    </source>
</evidence>
<feature type="compositionally biased region" description="Basic and acidic residues" evidence="1">
    <location>
        <begin position="76"/>
        <end position="86"/>
    </location>
</feature>
<gene>
    <name evidence="2" type="ORF">EVAR_26646_1</name>
</gene>
<keyword evidence="3" id="KW-1185">Reference proteome</keyword>
<reference evidence="2 3" key="1">
    <citation type="journal article" date="2019" name="Commun. Biol.">
        <title>The bagworm genome reveals a unique fibroin gene that provides high tensile strength.</title>
        <authorList>
            <person name="Kono N."/>
            <person name="Nakamura H."/>
            <person name="Ohtoshi R."/>
            <person name="Tomita M."/>
            <person name="Numata K."/>
            <person name="Arakawa K."/>
        </authorList>
    </citation>
    <scope>NUCLEOTIDE SEQUENCE [LARGE SCALE GENOMIC DNA]</scope>
</reference>